<feature type="transmembrane region" description="Helical" evidence="6">
    <location>
        <begin position="385"/>
        <end position="405"/>
    </location>
</feature>
<dbReference type="InterPro" id="IPR020846">
    <property type="entry name" value="MFS_dom"/>
</dbReference>
<dbReference type="PANTHER" id="PTHR23502:SF64">
    <property type="entry name" value="TRANSPORTER, PUTATIVE (AFU_ORTHOLOGUE AFUA_3G11760)-RELATED"/>
    <property type="match status" value="1"/>
</dbReference>
<feature type="transmembrane region" description="Helical" evidence="6">
    <location>
        <begin position="154"/>
        <end position="171"/>
    </location>
</feature>
<feature type="transmembrane region" description="Helical" evidence="6">
    <location>
        <begin position="480"/>
        <end position="504"/>
    </location>
</feature>
<keyword evidence="2 6" id="KW-0812">Transmembrane</keyword>
<evidence type="ECO:0000256" key="5">
    <source>
        <dbReference type="SAM" id="MobiDB-lite"/>
    </source>
</evidence>
<keyword evidence="4 6" id="KW-0472">Membrane</keyword>
<keyword evidence="3 6" id="KW-1133">Transmembrane helix</keyword>
<proteinExistence type="predicted"/>
<feature type="compositionally biased region" description="Basic and acidic residues" evidence="5">
    <location>
        <begin position="36"/>
        <end position="45"/>
    </location>
</feature>
<dbReference type="GO" id="GO:0022857">
    <property type="term" value="F:transmembrane transporter activity"/>
    <property type="evidence" value="ECO:0007669"/>
    <property type="project" value="InterPro"/>
</dbReference>
<feature type="domain" description="Major facilitator superfamily (MFS) profile" evidence="7">
    <location>
        <begin position="88"/>
        <end position="526"/>
    </location>
</feature>
<reference evidence="9" key="1">
    <citation type="submission" date="2017-12" db="EMBL/GenBank/DDBJ databases">
        <authorList>
            <consortium name="DOE Joint Genome Institute"/>
            <person name="Mondo S.J."/>
            <person name="Kjaerbolling I."/>
            <person name="Vesth T.C."/>
            <person name="Frisvad J.C."/>
            <person name="Nybo J.L."/>
            <person name="Theobald S."/>
            <person name="Kuo A."/>
            <person name="Bowyer P."/>
            <person name="Matsuda Y."/>
            <person name="Lyhne E.K."/>
            <person name="Kogle M.E."/>
            <person name="Clum A."/>
            <person name="Lipzen A."/>
            <person name="Salamov A."/>
            <person name="Ngan C.Y."/>
            <person name="Daum C."/>
            <person name="Chiniquy J."/>
            <person name="Barry K."/>
            <person name="LaButti K."/>
            <person name="Haridas S."/>
            <person name="Simmons B.A."/>
            <person name="Magnuson J.K."/>
            <person name="Mortensen U.H."/>
            <person name="Larsen T.O."/>
            <person name="Grigoriev I.V."/>
            <person name="Baker S.E."/>
            <person name="Andersen M.R."/>
            <person name="Nordberg H.P."/>
            <person name="Cantor M.N."/>
            <person name="Hua S.X."/>
        </authorList>
    </citation>
    <scope>NUCLEOTIDE SEQUENCE [LARGE SCALE GENOMIC DNA]</scope>
    <source>
        <strain evidence="9">IBT 19404</strain>
    </source>
</reference>
<dbReference type="GO" id="GO:0005886">
    <property type="term" value="C:plasma membrane"/>
    <property type="evidence" value="ECO:0007669"/>
    <property type="project" value="TreeGrafter"/>
</dbReference>
<evidence type="ECO:0000313" key="9">
    <source>
        <dbReference type="Proteomes" id="UP000235023"/>
    </source>
</evidence>
<evidence type="ECO:0000256" key="6">
    <source>
        <dbReference type="SAM" id="Phobius"/>
    </source>
</evidence>
<keyword evidence="9" id="KW-1185">Reference proteome</keyword>
<dbReference type="PANTHER" id="PTHR23502">
    <property type="entry name" value="MAJOR FACILITATOR SUPERFAMILY"/>
    <property type="match status" value="1"/>
</dbReference>
<feature type="transmembrane region" description="Helical" evidence="6">
    <location>
        <begin position="343"/>
        <end position="364"/>
    </location>
</feature>
<feature type="transmembrane region" description="Helical" evidence="6">
    <location>
        <begin position="123"/>
        <end position="142"/>
    </location>
</feature>
<dbReference type="Pfam" id="PF07690">
    <property type="entry name" value="MFS_1"/>
    <property type="match status" value="1"/>
</dbReference>
<name>A0A2J5HPA0_9EURO</name>
<feature type="transmembrane region" description="Helical" evidence="6">
    <location>
        <begin position="411"/>
        <end position="435"/>
    </location>
</feature>
<dbReference type="SUPFAM" id="SSF103473">
    <property type="entry name" value="MFS general substrate transporter"/>
    <property type="match status" value="1"/>
</dbReference>
<comment type="subcellular location">
    <subcellularLocation>
        <location evidence="1">Membrane</location>
        <topology evidence="1">Multi-pass membrane protein</topology>
    </subcellularLocation>
</comment>
<sequence length="526" mass="57488">MSNTRLNQDPDTPEGISDRSSTHSSITHVPPQALLDNERESRHGPYLDSPPDTPNTLVQDQVPMAKDGYEEKDAAQYERFSPARKIVIVSILSYCAFLAPISSTAILAAVPELAKTYETTSDIINASNALYLAFMGIASTFWGPVSQVWGRRPIFIVSGFLFFAFTLATTLSPNLPVYCVFRVLTAFQGTSFLVVGSSAIGDIYEPRSRASAMGWLLSGSMTGSALGPFFGGVIVTFRPWRVIFWLLTAMTGLACILMIFFFPETIPSTTKCEFQGRPLPTQAKLLWQYISPHRVTGLLISYPNLFLTGLGAGALVWNQYALLTPIRSLLNPRFHLTTPIQAGLFYLAPGAGYLAGTFVGGRWADHVVRKSIQRRNGLRVPEDRLLSCLPYICIVCPGCILVYGWTVQTEVGGIVVPVLSMFVQGAQLFCFPSLNTYCLDVMHDKGRSAEVVAGNYVFRYAFAALGTGVALPAIDGLGIGWFNTISALFLALSGGGVCLTAVFGPRWRETIDAKQERKIARQKGIE</sequence>
<feature type="transmembrane region" description="Helical" evidence="6">
    <location>
        <begin position="456"/>
        <end position="474"/>
    </location>
</feature>
<dbReference type="InterPro" id="IPR036259">
    <property type="entry name" value="MFS_trans_sf"/>
</dbReference>
<feature type="region of interest" description="Disordered" evidence="5">
    <location>
        <begin position="1"/>
        <end position="59"/>
    </location>
</feature>
<feature type="transmembrane region" description="Helical" evidence="6">
    <location>
        <begin position="86"/>
        <end position="111"/>
    </location>
</feature>
<feature type="transmembrane region" description="Helical" evidence="6">
    <location>
        <begin position="216"/>
        <end position="237"/>
    </location>
</feature>
<evidence type="ECO:0000256" key="3">
    <source>
        <dbReference type="ARBA" id="ARBA00022989"/>
    </source>
</evidence>
<dbReference type="Proteomes" id="UP000235023">
    <property type="component" value="Unassembled WGS sequence"/>
</dbReference>
<feature type="transmembrane region" description="Helical" evidence="6">
    <location>
        <begin position="304"/>
        <end position="323"/>
    </location>
</feature>
<protein>
    <submittedName>
        <fullName evidence="8">Major facilitator superfamily domain-containing protein</fullName>
    </submittedName>
</protein>
<dbReference type="InterPro" id="IPR011701">
    <property type="entry name" value="MFS"/>
</dbReference>
<feature type="transmembrane region" description="Helical" evidence="6">
    <location>
        <begin position="183"/>
        <end position="204"/>
    </location>
</feature>
<accession>A0A2J5HPA0</accession>
<evidence type="ECO:0000256" key="4">
    <source>
        <dbReference type="ARBA" id="ARBA00023136"/>
    </source>
</evidence>
<feature type="compositionally biased region" description="Polar residues" evidence="5">
    <location>
        <begin position="1"/>
        <end position="10"/>
    </location>
</feature>
<dbReference type="FunFam" id="1.20.1250.20:FF:000354">
    <property type="entry name" value="MFS general substrate transporter"/>
    <property type="match status" value="1"/>
</dbReference>
<evidence type="ECO:0000256" key="1">
    <source>
        <dbReference type="ARBA" id="ARBA00004141"/>
    </source>
</evidence>
<gene>
    <name evidence="8" type="ORF">BDW42DRAFT_195512</name>
</gene>
<dbReference type="EMBL" id="KZ559568">
    <property type="protein sequence ID" value="PLN78919.1"/>
    <property type="molecule type" value="Genomic_DNA"/>
</dbReference>
<feature type="transmembrane region" description="Helical" evidence="6">
    <location>
        <begin position="243"/>
        <end position="262"/>
    </location>
</feature>
<dbReference type="PROSITE" id="PS50850">
    <property type="entry name" value="MFS"/>
    <property type="match status" value="1"/>
</dbReference>
<organism evidence="8 9">
    <name type="scientific">Aspergillus taichungensis</name>
    <dbReference type="NCBI Taxonomy" id="482145"/>
    <lineage>
        <taxon>Eukaryota</taxon>
        <taxon>Fungi</taxon>
        <taxon>Dikarya</taxon>
        <taxon>Ascomycota</taxon>
        <taxon>Pezizomycotina</taxon>
        <taxon>Eurotiomycetes</taxon>
        <taxon>Eurotiomycetidae</taxon>
        <taxon>Eurotiales</taxon>
        <taxon>Aspergillaceae</taxon>
        <taxon>Aspergillus</taxon>
        <taxon>Aspergillus subgen. Circumdati</taxon>
    </lineage>
</organism>
<evidence type="ECO:0000259" key="7">
    <source>
        <dbReference type="PROSITE" id="PS50850"/>
    </source>
</evidence>
<dbReference type="OrthoDB" id="3066029at2759"/>
<dbReference type="Gene3D" id="1.20.1250.20">
    <property type="entry name" value="MFS general substrate transporter like domains"/>
    <property type="match status" value="1"/>
</dbReference>
<evidence type="ECO:0000256" key="2">
    <source>
        <dbReference type="ARBA" id="ARBA00022692"/>
    </source>
</evidence>
<dbReference type="AlphaFoldDB" id="A0A2J5HPA0"/>
<evidence type="ECO:0000313" key="8">
    <source>
        <dbReference type="EMBL" id="PLN78919.1"/>
    </source>
</evidence>